<dbReference type="InterPro" id="IPR008914">
    <property type="entry name" value="PEBP"/>
</dbReference>
<evidence type="ECO:0000313" key="3">
    <source>
        <dbReference type="EnsemblMetazoa" id="HelroP80236"/>
    </source>
</evidence>
<evidence type="ECO:0000313" key="2">
    <source>
        <dbReference type="EMBL" id="ESO03680.1"/>
    </source>
</evidence>
<dbReference type="OrthoDB" id="6053929at2759"/>
<proteinExistence type="inferred from homology"/>
<dbReference type="AlphaFoldDB" id="T1G3Y9"/>
<reference evidence="2 4" key="2">
    <citation type="journal article" date="2013" name="Nature">
        <title>Insights into bilaterian evolution from three spiralian genomes.</title>
        <authorList>
            <person name="Simakov O."/>
            <person name="Marletaz F."/>
            <person name="Cho S.J."/>
            <person name="Edsinger-Gonzales E."/>
            <person name="Havlak P."/>
            <person name="Hellsten U."/>
            <person name="Kuo D.H."/>
            <person name="Larsson T."/>
            <person name="Lv J."/>
            <person name="Arendt D."/>
            <person name="Savage R."/>
            <person name="Osoegawa K."/>
            <person name="de Jong P."/>
            <person name="Grimwood J."/>
            <person name="Chapman J.A."/>
            <person name="Shapiro H."/>
            <person name="Aerts A."/>
            <person name="Otillar R.P."/>
            <person name="Terry A.Y."/>
            <person name="Boore J.L."/>
            <person name="Grigoriev I.V."/>
            <person name="Lindberg D.R."/>
            <person name="Seaver E.C."/>
            <person name="Weisblat D.A."/>
            <person name="Putnam N.H."/>
            <person name="Rokhsar D.S."/>
        </authorList>
    </citation>
    <scope>NUCLEOTIDE SEQUENCE</scope>
</reference>
<dbReference type="PROSITE" id="PS01220">
    <property type="entry name" value="PBP"/>
    <property type="match status" value="1"/>
</dbReference>
<accession>T1G3Y9</accession>
<dbReference type="CDD" id="cd00866">
    <property type="entry name" value="PEBP_euk"/>
    <property type="match status" value="1"/>
</dbReference>
<dbReference type="HOGENOM" id="CLU_043994_7_0_1"/>
<dbReference type="CTD" id="20215787"/>
<dbReference type="GeneID" id="20215787"/>
<dbReference type="RefSeq" id="XP_009018237.1">
    <property type="nucleotide sequence ID" value="XM_009019989.1"/>
</dbReference>
<dbReference type="EMBL" id="AMQM01004531">
    <property type="status" value="NOT_ANNOTATED_CDS"/>
    <property type="molecule type" value="Genomic_DNA"/>
</dbReference>
<dbReference type="Proteomes" id="UP000015101">
    <property type="component" value="Unassembled WGS sequence"/>
</dbReference>
<dbReference type="KEGG" id="hro:HELRODRAFT_80236"/>
<dbReference type="STRING" id="6412.T1G3Y9"/>
<evidence type="ECO:0000256" key="1">
    <source>
        <dbReference type="ARBA" id="ARBA00007091"/>
    </source>
</evidence>
<dbReference type="InParanoid" id="T1G3Y9"/>
<dbReference type="InterPro" id="IPR036610">
    <property type="entry name" value="PEBP-like_sf"/>
</dbReference>
<protein>
    <recommendedName>
        <fullName evidence="5">Phosphatidylethanolamine-binding protein</fullName>
    </recommendedName>
</protein>
<reference evidence="4" key="1">
    <citation type="submission" date="2012-12" db="EMBL/GenBank/DDBJ databases">
        <authorList>
            <person name="Hellsten U."/>
            <person name="Grimwood J."/>
            <person name="Chapman J.A."/>
            <person name="Shapiro H."/>
            <person name="Aerts A."/>
            <person name="Otillar R.P."/>
            <person name="Terry A.Y."/>
            <person name="Boore J.L."/>
            <person name="Simakov O."/>
            <person name="Marletaz F."/>
            <person name="Cho S.-J."/>
            <person name="Edsinger-Gonzales E."/>
            <person name="Havlak P."/>
            <person name="Kuo D.-H."/>
            <person name="Larsson T."/>
            <person name="Lv J."/>
            <person name="Arendt D."/>
            <person name="Savage R."/>
            <person name="Osoegawa K."/>
            <person name="de Jong P."/>
            <person name="Lindberg D.R."/>
            <person name="Seaver E.C."/>
            <person name="Weisblat D.A."/>
            <person name="Putnam N.H."/>
            <person name="Grigoriev I.V."/>
            <person name="Rokhsar D.S."/>
        </authorList>
    </citation>
    <scope>NUCLEOTIDE SEQUENCE</scope>
</reference>
<dbReference type="EnsemblMetazoa" id="HelroT80236">
    <property type="protein sequence ID" value="HelroP80236"/>
    <property type="gene ID" value="HelroG80236"/>
</dbReference>
<comment type="similarity">
    <text evidence="1">Belongs to the phosphatidylethanolamine-binding protein family.</text>
</comment>
<dbReference type="InterPro" id="IPR035810">
    <property type="entry name" value="PEBP_euk"/>
</dbReference>
<dbReference type="eggNOG" id="KOG3346">
    <property type="taxonomic scope" value="Eukaryota"/>
</dbReference>
<name>T1G3Y9_HELRO</name>
<dbReference type="InterPro" id="IPR001858">
    <property type="entry name" value="Phosphatidylethanolamine-bd_CS"/>
</dbReference>
<dbReference type="PANTHER" id="PTHR11362">
    <property type="entry name" value="PHOSPHATIDYLETHANOLAMINE-BINDING PROTEIN"/>
    <property type="match status" value="1"/>
</dbReference>
<organism evidence="3 4">
    <name type="scientific">Helobdella robusta</name>
    <name type="common">Californian leech</name>
    <dbReference type="NCBI Taxonomy" id="6412"/>
    <lineage>
        <taxon>Eukaryota</taxon>
        <taxon>Metazoa</taxon>
        <taxon>Spiralia</taxon>
        <taxon>Lophotrochozoa</taxon>
        <taxon>Annelida</taxon>
        <taxon>Clitellata</taxon>
        <taxon>Hirudinea</taxon>
        <taxon>Rhynchobdellida</taxon>
        <taxon>Glossiphoniidae</taxon>
        <taxon>Helobdella</taxon>
    </lineage>
</organism>
<dbReference type="Gene3D" id="3.90.280.10">
    <property type="entry name" value="PEBP-like"/>
    <property type="match status" value="1"/>
</dbReference>
<evidence type="ECO:0000313" key="4">
    <source>
        <dbReference type="Proteomes" id="UP000015101"/>
    </source>
</evidence>
<dbReference type="PANTHER" id="PTHR11362:SF82">
    <property type="entry name" value="PHOSPHATIDYLETHANOLAMINE-BINDING PROTEIN 4"/>
    <property type="match status" value="1"/>
</dbReference>
<gene>
    <name evidence="3" type="primary">20215787</name>
    <name evidence="2" type="ORF">HELRODRAFT_80236</name>
</gene>
<dbReference type="SUPFAM" id="SSF49777">
    <property type="entry name" value="PEBP-like"/>
    <property type="match status" value="1"/>
</dbReference>
<sequence>YILVMVDPDAPSANRPSKRFWRHWLLELLSGSMLTGSVLTAYQGPMPPERSGLHRYQFFLFRQPSTFKDRFEVKEEDWDAVGRERWDLDEFVVKYDLCGLLAASYQYSASRN</sequence>
<dbReference type="Pfam" id="PF01161">
    <property type="entry name" value="PBP"/>
    <property type="match status" value="1"/>
</dbReference>
<keyword evidence="4" id="KW-1185">Reference proteome</keyword>
<reference evidence="3" key="3">
    <citation type="submission" date="2015-06" db="UniProtKB">
        <authorList>
            <consortium name="EnsemblMetazoa"/>
        </authorList>
    </citation>
    <scope>IDENTIFICATION</scope>
</reference>
<dbReference type="EMBL" id="KB096590">
    <property type="protein sequence ID" value="ESO03680.1"/>
    <property type="molecule type" value="Genomic_DNA"/>
</dbReference>
<evidence type="ECO:0008006" key="5">
    <source>
        <dbReference type="Google" id="ProtNLM"/>
    </source>
</evidence>